<dbReference type="RefSeq" id="WP_235310221.1">
    <property type="nucleotide sequence ID" value="NZ_JAKGAS010000001.1"/>
</dbReference>
<dbReference type="Pfam" id="PF09831">
    <property type="entry name" value="DUF2058"/>
    <property type="match status" value="1"/>
</dbReference>
<gene>
    <name evidence="2" type="ORF">L0668_01135</name>
</gene>
<name>A0ABS9D2N6_9ALTE</name>
<dbReference type="InterPro" id="IPR018636">
    <property type="entry name" value="DUF2058"/>
</dbReference>
<evidence type="ECO:0000256" key="1">
    <source>
        <dbReference type="SAM" id="MobiDB-lite"/>
    </source>
</evidence>
<dbReference type="Proteomes" id="UP001521137">
    <property type="component" value="Unassembled WGS sequence"/>
</dbReference>
<organism evidence="2 3">
    <name type="scientific">Paraglaciecola algarum</name>
    <dbReference type="NCBI Taxonomy" id="3050085"/>
    <lineage>
        <taxon>Bacteria</taxon>
        <taxon>Pseudomonadati</taxon>
        <taxon>Pseudomonadota</taxon>
        <taxon>Gammaproteobacteria</taxon>
        <taxon>Alteromonadales</taxon>
        <taxon>Alteromonadaceae</taxon>
        <taxon>Paraglaciecola</taxon>
    </lineage>
</organism>
<comment type="caution">
    <text evidence="2">The sequence shown here is derived from an EMBL/GenBank/DDBJ whole genome shotgun (WGS) entry which is preliminary data.</text>
</comment>
<proteinExistence type="predicted"/>
<evidence type="ECO:0000313" key="2">
    <source>
        <dbReference type="EMBL" id="MCF2946695.1"/>
    </source>
</evidence>
<accession>A0ABS9D2N6</accession>
<feature type="compositionally biased region" description="Basic residues" evidence="1">
    <location>
        <begin position="18"/>
        <end position="37"/>
    </location>
</feature>
<evidence type="ECO:0000313" key="3">
    <source>
        <dbReference type="Proteomes" id="UP001521137"/>
    </source>
</evidence>
<protein>
    <submittedName>
        <fullName evidence="2">DUF2058 domain-containing protein</fullName>
    </submittedName>
</protein>
<sequence>MALSLQEQLLKAGLADKKKAKQVRQQKHKQAKAKQKHKVEETNEAKLAAEQAVEAKKAKDRELNQQAKLEADKKAVAAQIKQLIETNIQPKTGGSKGQEDVVCNFTDGTLIKRMYVSPAVQKQISQGKLAIVKLAAGYELVPMPVANKIAERDQACVVYRADNISVEDQKSSTEEDDWYGDYEIPDDLNW</sequence>
<reference evidence="2 3" key="1">
    <citation type="submission" date="2022-01" db="EMBL/GenBank/DDBJ databases">
        <title>Paraglaciecola sp. G1-23.</title>
        <authorList>
            <person name="Jin M.S."/>
            <person name="Han D.M."/>
            <person name="Kim H.M."/>
            <person name="Jeon C.O."/>
        </authorList>
    </citation>
    <scope>NUCLEOTIDE SEQUENCE [LARGE SCALE GENOMIC DNA]</scope>
    <source>
        <strain evidence="2 3">G1-23</strain>
    </source>
</reference>
<feature type="region of interest" description="Disordered" evidence="1">
    <location>
        <begin position="15"/>
        <end position="45"/>
    </location>
</feature>
<dbReference type="EMBL" id="JAKGAS010000001">
    <property type="protein sequence ID" value="MCF2946695.1"/>
    <property type="molecule type" value="Genomic_DNA"/>
</dbReference>
<keyword evidence="3" id="KW-1185">Reference proteome</keyword>